<reference evidence="1" key="1">
    <citation type="submission" date="2024-07" db="EMBL/GenBank/DDBJ databases">
        <title>Complete genome sequences of cellulolytic bacteria, Kitasatospora sp. CMC57 and Streptomyces sp. CMC78, isolated from Japanese agricultural soil.</title>
        <authorList>
            <person name="Hashimoto T."/>
            <person name="Ito M."/>
            <person name="Iwamoto M."/>
            <person name="Fukahori D."/>
            <person name="Shoda T."/>
            <person name="Sakoda M."/>
            <person name="Morohoshi T."/>
            <person name="Mitsuboshi M."/>
            <person name="Nishizawa T."/>
        </authorList>
    </citation>
    <scope>NUCLEOTIDE SEQUENCE</scope>
    <source>
        <strain evidence="1">CMC78</strain>
    </source>
</reference>
<protein>
    <submittedName>
        <fullName evidence="1">Uncharacterized protein</fullName>
    </submittedName>
</protein>
<gene>
    <name evidence="1" type="ORF">SCMC78_66530</name>
</gene>
<sequence length="62" mass="6190">MGAVTVSDALWRSTDTGSGPISLIVETPAGTHVRRIPPALSLPADVEPGIGAEKAAHTAAAT</sequence>
<accession>A0AB33KS02</accession>
<organism evidence="1">
    <name type="scientific">Streptomyces sp. CMC78</name>
    <dbReference type="NCBI Taxonomy" id="3231512"/>
    <lineage>
        <taxon>Bacteria</taxon>
        <taxon>Bacillati</taxon>
        <taxon>Actinomycetota</taxon>
        <taxon>Actinomycetes</taxon>
        <taxon>Kitasatosporales</taxon>
        <taxon>Streptomycetaceae</taxon>
        <taxon>Streptomyces</taxon>
    </lineage>
</organism>
<proteinExistence type="predicted"/>
<dbReference type="AlphaFoldDB" id="A0AB33KS02"/>
<name>A0AB33KS02_9ACTN</name>
<evidence type="ECO:0000313" key="1">
    <source>
        <dbReference type="EMBL" id="BFP56846.1"/>
    </source>
</evidence>
<dbReference type="EMBL" id="AP035884">
    <property type="protein sequence ID" value="BFP56846.1"/>
    <property type="molecule type" value="Genomic_DNA"/>
</dbReference>
<dbReference type="KEGG" id="stcm:SCMC78_66530"/>